<organism evidence="2 3">
    <name type="scientific">Aestuariirhabdus litorea</name>
    <dbReference type="NCBI Taxonomy" id="2528527"/>
    <lineage>
        <taxon>Bacteria</taxon>
        <taxon>Pseudomonadati</taxon>
        <taxon>Pseudomonadota</taxon>
        <taxon>Gammaproteobacteria</taxon>
        <taxon>Oceanospirillales</taxon>
        <taxon>Aestuariirhabdaceae</taxon>
        <taxon>Aestuariirhabdus</taxon>
    </lineage>
</organism>
<comment type="caution">
    <text evidence="2">The sequence shown here is derived from an EMBL/GenBank/DDBJ whole genome shotgun (WGS) entry which is preliminary data.</text>
</comment>
<dbReference type="RefSeq" id="WP_125014684.1">
    <property type="nucleotide sequence ID" value="NZ_QWEZ01000001.1"/>
</dbReference>
<dbReference type="InterPro" id="IPR010710">
    <property type="entry name" value="DUF1289"/>
</dbReference>
<evidence type="ECO:0000313" key="2">
    <source>
        <dbReference type="EMBL" id="RRJ84257.1"/>
    </source>
</evidence>
<proteinExistence type="predicted"/>
<keyword evidence="3" id="KW-1185">Reference proteome</keyword>
<reference evidence="2 3" key="2">
    <citation type="submission" date="2018-12" db="EMBL/GenBank/DDBJ databases">
        <title>Simiduia agarivorans gen. nov., sp. nov., a marine, agarolytic bacterium isolated from shallow coastal water from Keelung, Taiwan.</title>
        <authorList>
            <person name="Shieh W.Y."/>
        </authorList>
    </citation>
    <scope>NUCLEOTIDE SEQUENCE [LARGE SCALE GENOMIC DNA]</scope>
    <source>
        <strain evidence="2 3">GTF-13</strain>
    </source>
</reference>
<dbReference type="PANTHER" id="PTHR35175:SF2">
    <property type="entry name" value="DUF1289 DOMAIN-CONTAINING PROTEIN"/>
    <property type="match status" value="1"/>
</dbReference>
<name>A0A3P3VPG7_9GAMM</name>
<dbReference type="AlphaFoldDB" id="A0A3P3VPG7"/>
<dbReference type="PANTHER" id="PTHR35175">
    <property type="entry name" value="DUF1289 DOMAIN-CONTAINING PROTEIN"/>
    <property type="match status" value="1"/>
</dbReference>
<accession>A0A3P3VPG7</accession>
<dbReference type="Pfam" id="PF06945">
    <property type="entry name" value="DUF1289"/>
    <property type="match status" value="1"/>
</dbReference>
<protein>
    <submittedName>
        <fullName evidence="2">DUF1289 domain-containing protein</fullName>
    </submittedName>
</protein>
<evidence type="ECO:0000313" key="3">
    <source>
        <dbReference type="Proteomes" id="UP000280792"/>
    </source>
</evidence>
<gene>
    <name evidence="2" type="ORF">D0544_03880</name>
</gene>
<dbReference type="Proteomes" id="UP000280792">
    <property type="component" value="Unassembled WGS sequence"/>
</dbReference>
<reference evidence="2 3" key="1">
    <citation type="submission" date="2018-08" db="EMBL/GenBank/DDBJ databases">
        <authorList>
            <person name="Khan S.A."/>
        </authorList>
    </citation>
    <scope>NUCLEOTIDE SEQUENCE [LARGE SCALE GENOMIC DNA]</scope>
    <source>
        <strain evidence="2 3">GTF-13</strain>
    </source>
</reference>
<sequence>MTKVTSPCIRNCCLDDQDICLGCARSLEEITLWHQASEEQRRQILDRARQRQQARTKDLPGAD</sequence>
<feature type="region of interest" description="Disordered" evidence="1">
    <location>
        <begin position="44"/>
        <end position="63"/>
    </location>
</feature>
<dbReference type="EMBL" id="QWEZ01000001">
    <property type="protein sequence ID" value="RRJ84257.1"/>
    <property type="molecule type" value="Genomic_DNA"/>
</dbReference>
<evidence type="ECO:0000256" key="1">
    <source>
        <dbReference type="SAM" id="MobiDB-lite"/>
    </source>
</evidence>